<dbReference type="WBParaSite" id="SMUV_0000980801-mRNA-1">
    <property type="protein sequence ID" value="SMUV_0000980801-mRNA-1"/>
    <property type="gene ID" value="SMUV_0000980801"/>
</dbReference>
<organism evidence="2 3">
    <name type="scientific">Syphacia muris</name>
    <dbReference type="NCBI Taxonomy" id="451379"/>
    <lineage>
        <taxon>Eukaryota</taxon>
        <taxon>Metazoa</taxon>
        <taxon>Ecdysozoa</taxon>
        <taxon>Nematoda</taxon>
        <taxon>Chromadorea</taxon>
        <taxon>Rhabditida</taxon>
        <taxon>Spirurina</taxon>
        <taxon>Oxyuridomorpha</taxon>
        <taxon>Oxyuroidea</taxon>
        <taxon>Oxyuridae</taxon>
        <taxon>Syphacia</taxon>
    </lineage>
</organism>
<evidence type="ECO:0000313" key="2">
    <source>
        <dbReference type="Proteomes" id="UP000046393"/>
    </source>
</evidence>
<feature type="transmembrane region" description="Helical" evidence="1">
    <location>
        <begin position="23"/>
        <end position="44"/>
    </location>
</feature>
<evidence type="ECO:0000313" key="3">
    <source>
        <dbReference type="WBParaSite" id="SMUV_0000980801-mRNA-1"/>
    </source>
</evidence>
<reference evidence="3" key="1">
    <citation type="submission" date="2017-02" db="UniProtKB">
        <authorList>
            <consortium name="WormBaseParasite"/>
        </authorList>
    </citation>
    <scope>IDENTIFICATION</scope>
</reference>
<dbReference type="AlphaFoldDB" id="A0A0N5AXX5"/>
<keyword evidence="1" id="KW-1133">Transmembrane helix</keyword>
<proteinExistence type="predicted"/>
<accession>A0A0N5AXX5</accession>
<keyword evidence="2" id="KW-1185">Reference proteome</keyword>
<sequence length="133" mass="15833">MLVILRSFDHSVFSWKKLKWKCIYIVLFSSLYLQQCAILIPKLVNKKRPKKLMQKLVVRFREEERKQRNYCFSENRYSTQYRVCWPYSFIDGRLKNVTSLHCFANGDGDDGGERQRRYVCRCGESDDDSGGDK</sequence>
<name>A0A0N5AXX5_9BILA</name>
<keyword evidence="1" id="KW-0472">Membrane</keyword>
<protein>
    <submittedName>
        <fullName evidence="3">Secreted protein</fullName>
    </submittedName>
</protein>
<evidence type="ECO:0000256" key="1">
    <source>
        <dbReference type="SAM" id="Phobius"/>
    </source>
</evidence>
<dbReference type="Proteomes" id="UP000046393">
    <property type="component" value="Unplaced"/>
</dbReference>
<keyword evidence="1" id="KW-0812">Transmembrane</keyword>